<keyword evidence="5" id="KW-0627">Porphyrin biosynthesis</keyword>
<evidence type="ECO:0000256" key="6">
    <source>
        <dbReference type="ARBA" id="ARBA00047561"/>
    </source>
</evidence>
<comment type="catalytic activity">
    <reaction evidence="6">
        <text>precorrin-2 + NAD(+) = sirohydrochlorin + NADH + 2 H(+)</text>
        <dbReference type="Rhea" id="RHEA:15613"/>
        <dbReference type="ChEBI" id="CHEBI:15378"/>
        <dbReference type="ChEBI" id="CHEBI:57540"/>
        <dbReference type="ChEBI" id="CHEBI:57945"/>
        <dbReference type="ChEBI" id="CHEBI:58351"/>
        <dbReference type="ChEBI" id="CHEBI:58827"/>
        <dbReference type="EC" id="1.3.1.76"/>
    </reaction>
</comment>
<dbReference type="Pfam" id="PF13241">
    <property type="entry name" value="NAD_binding_7"/>
    <property type="match status" value="1"/>
</dbReference>
<sequence length="233" mass="25527">MGREGRTNTYYALHLDLRGKRCVVVGGGRIAERKTRGLLEGGADRVTLISPAATAALVALAEQGSIQWLRREYQEKDAEGATLVFAATDSRIVNERIMQDARSAGALVNQADEAAEGDFIAPSTVRSGPLLMSVSTSGTSPALAKRIRSELEDRYAEPYAWWAERLGELRATILKEKKLATAMKRAMLQEAAEEAELDLQGVRRSPQRGDETIEAWGSRLQRRTSLDGGVDRI</sequence>
<dbReference type="InterPro" id="IPR028281">
    <property type="entry name" value="Sirohaem_synthase_central"/>
</dbReference>
<dbReference type="Proteomes" id="UP001595715">
    <property type="component" value="Unassembled WGS sequence"/>
</dbReference>
<evidence type="ECO:0000313" key="8">
    <source>
        <dbReference type="EMBL" id="MFC4099966.1"/>
    </source>
</evidence>
<dbReference type="InterPro" id="IPR036291">
    <property type="entry name" value="NAD(P)-bd_dom_sf"/>
</dbReference>
<evidence type="ECO:0000256" key="1">
    <source>
        <dbReference type="ARBA" id="ARBA00005010"/>
    </source>
</evidence>
<evidence type="ECO:0000313" key="9">
    <source>
        <dbReference type="Proteomes" id="UP001595715"/>
    </source>
</evidence>
<evidence type="ECO:0000256" key="2">
    <source>
        <dbReference type="ARBA" id="ARBA00012400"/>
    </source>
</evidence>
<dbReference type="Gene3D" id="3.40.50.720">
    <property type="entry name" value="NAD(P)-binding Rossmann-like Domain"/>
    <property type="match status" value="1"/>
</dbReference>
<comment type="caution">
    <text evidence="8">The sequence shown here is derived from an EMBL/GenBank/DDBJ whole genome shotgun (WGS) entry which is preliminary data.</text>
</comment>
<dbReference type="EC" id="1.3.1.76" evidence="2"/>
<proteinExistence type="predicted"/>
<keyword evidence="9" id="KW-1185">Reference proteome</keyword>
<evidence type="ECO:0000256" key="5">
    <source>
        <dbReference type="ARBA" id="ARBA00023244"/>
    </source>
</evidence>
<gene>
    <name evidence="8" type="ORF">ACFOZ8_09870</name>
</gene>
<dbReference type="Pfam" id="PF14824">
    <property type="entry name" value="Sirohm_synth_M"/>
    <property type="match status" value="1"/>
</dbReference>
<dbReference type="PANTHER" id="PTHR35330">
    <property type="entry name" value="SIROHEME BIOSYNTHESIS PROTEIN MET8"/>
    <property type="match status" value="1"/>
</dbReference>
<evidence type="ECO:0000259" key="7">
    <source>
        <dbReference type="Pfam" id="PF14824"/>
    </source>
</evidence>
<keyword evidence="3" id="KW-0560">Oxidoreductase</keyword>
<keyword evidence="4" id="KW-0520">NAD</keyword>
<dbReference type="Gene3D" id="1.10.8.610">
    <property type="entry name" value="SirC, precorrin-2 dehydrogenase, C-terminal helical domain-like"/>
    <property type="match status" value="1"/>
</dbReference>
<organism evidence="8 9">
    <name type="scientific">Paenibacillus xanthanilyticus</name>
    <dbReference type="NCBI Taxonomy" id="1783531"/>
    <lineage>
        <taxon>Bacteria</taxon>
        <taxon>Bacillati</taxon>
        <taxon>Bacillota</taxon>
        <taxon>Bacilli</taxon>
        <taxon>Bacillales</taxon>
        <taxon>Paenibacillaceae</taxon>
        <taxon>Paenibacillus</taxon>
    </lineage>
</organism>
<dbReference type="SUPFAM" id="SSF51735">
    <property type="entry name" value="NAD(P)-binding Rossmann-fold domains"/>
    <property type="match status" value="1"/>
</dbReference>
<dbReference type="InterPro" id="IPR028161">
    <property type="entry name" value="Met8-like"/>
</dbReference>
<protein>
    <recommendedName>
        <fullName evidence="2">precorrin-2 dehydrogenase</fullName>
        <ecNumber evidence="2">1.3.1.76</ecNumber>
    </recommendedName>
</protein>
<dbReference type="RefSeq" id="WP_377718627.1">
    <property type="nucleotide sequence ID" value="NZ_JBHSAM010000020.1"/>
</dbReference>
<dbReference type="InterPro" id="IPR006367">
    <property type="entry name" value="Sirohaem_synthase_N"/>
</dbReference>
<dbReference type="EMBL" id="JBHSAM010000020">
    <property type="protein sequence ID" value="MFC4099966.1"/>
    <property type="molecule type" value="Genomic_DNA"/>
</dbReference>
<feature type="domain" description="Siroheme synthase central" evidence="7">
    <location>
        <begin position="128"/>
        <end position="153"/>
    </location>
</feature>
<accession>A0ABV8K1F4</accession>
<dbReference type="SUPFAM" id="SSF75615">
    <property type="entry name" value="Siroheme synthase middle domains-like"/>
    <property type="match status" value="1"/>
</dbReference>
<evidence type="ECO:0000256" key="3">
    <source>
        <dbReference type="ARBA" id="ARBA00023002"/>
    </source>
</evidence>
<reference evidence="9" key="1">
    <citation type="journal article" date="2019" name="Int. J. Syst. Evol. Microbiol.">
        <title>The Global Catalogue of Microorganisms (GCM) 10K type strain sequencing project: providing services to taxonomists for standard genome sequencing and annotation.</title>
        <authorList>
            <consortium name="The Broad Institute Genomics Platform"/>
            <consortium name="The Broad Institute Genome Sequencing Center for Infectious Disease"/>
            <person name="Wu L."/>
            <person name="Ma J."/>
        </authorList>
    </citation>
    <scope>NUCLEOTIDE SEQUENCE [LARGE SCALE GENOMIC DNA]</scope>
    <source>
        <strain evidence="9">IBRC-M 10987</strain>
    </source>
</reference>
<dbReference type="InterPro" id="IPR042518">
    <property type="entry name" value="SirC_C"/>
</dbReference>
<evidence type="ECO:0000256" key="4">
    <source>
        <dbReference type="ARBA" id="ARBA00023027"/>
    </source>
</evidence>
<comment type="pathway">
    <text evidence="1">Porphyrin-containing compound metabolism; siroheme biosynthesis; sirohydrochlorin from precorrin-2: step 1/1.</text>
</comment>
<dbReference type="PANTHER" id="PTHR35330:SF1">
    <property type="entry name" value="SIROHEME BIOSYNTHESIS PROTEIN MET8"/>
    <property type="match status" value="1"/>
</dbReference>
<name>A0ABV8K1F4_9BACL</name>
<dbReference type="NCBIfam" id="TIGR01470">
    <property type="entry name" value="cysG_Nterm"/>
    <property type="match status" value="1"/>
</dbReference>